<dbReference type="InterPro" id="IPR025234">
    <property type="entry name" value="YjzH-like"/>
</dbReference>
<name>A0A2W7MLF8_9BACI</name>
<comment type="caution">
    <text evidence="1">The sequence shown here is derived from an EMBL/GenBank/DDBJ whole genome shotgun (WGS) entry which is preliminary data.</text>
</comment>
<accession>A0A2W7MLF8</accession>
<evidence type="ECO:0000313" key="2">
    <source>
        <dbReference type="Proteomes" id="UP000248646"/>
    </source>
</evidence>
<evidence type="ECO:0000313" key="1">
    <source>
        <dbReference type="EMBL" id="PZX02408.1"/>
    </source>
</evidence>
<dbReference type="AlphaFoldDB" id="A0A2W7MLF8"/>
<dbReference type="OrthoDB" id="1739894at2"/>
<sequence length="65" mass="7646">MKEYQFKKIDYSGIKGLKSKPKEDYQEIIHNYAKEGWELVQIFTPGTSTYGSASYMEIIFSRNKE</sequence>
<dbReference type="EMBL" id="QKZI01000012">
    <property type="protein sequence ID" value="PZX02408.1"/>
    <property type="molecule type" value="Genomic_DNA"/>
</dbReference>
<dbReference type="Proteomes" id="UP000248646">
    <property type="component" value="Unassembled WGS sequence"/>
</dbReference>
<protein>
    <submittedName>
        <fullName evidence="1">Uncharacterized protein DUF4177</fullName>
    </submittedName>
</protein>
<gene>
    <name evidence="1" type="ORF">C7437_11247</name>
</gene>
<dbReference type="RefSeq" id="WP_111440940.1">
    <property type="nucleotide sequence ID" value="NZ_QKZI01000012.1"/>
</dbReference>
<reference evidence="1 2" key="1">
    <citation type="submission" date="2018-06" db="EMBL/GenBank/DDBJ databases">
        <title>Genomic Encyclopedia of Type Strains, Phase IV (KMG-IV): sequencing the most valuable type-strain genomes for metagenomic binning, comparative biology and taxonomic classification.</title>
        <authorList>
            <person name="Goeker M."/>
        </authorList>
    </citation>
    <scope>NUCLEOTIDE SEQUENCE [LARGE SCALE GENOMIC DNA]</scope>
    <source>
        <strain evidence="1 2">DSM 5</strain>
    </source>
</reference>
<dbReference type="Pfam" id="PF13783">
    <property type="entry name" value="DUF4177"/>
    <property type="match status" value="1"/>
</dbReference>
<organism evidence="1 2">
    <name type="scientific">Psychrobacillus insolitus</name>
    <dbReference type="NCBI Taxonomy" id="1461"/>
    <lineage>
        <taxon>Bacteria</taxon>
        <taxon>Bacillati</taxon>
        <taxon>Bacillota</taxon>
        <taxon>Bacilli</taxon>
        <taxon>Bacillales</taxon>
        <taxon>Bacillaceae</taxon>
        <taxon>Psychrobacillus</taxon>
    </lineage>
</organism>
<keyword evidence="2" id="KW-1185">Reference proteome</keyword>
<proteinExistence type="predicted"/>